<dbReference type="Gene3D" id="1.10.540.10">
    <property type="entry name" value="Acyl-CoA dehydrogenase/oxidase, N-terminal domain"/>
    <property type="match status" value="1"/>
</dbReference>
<dbReference type="InterPro" id="IPR037069">
    <property type="entry name" value="AcylCoA_DH/ox_N_sf"/>
</dbReference>
<sequence length="117" mass="13331">MAFNLCLKRLFVKNARKSGTRCMSYYPIDEHIFGLSSEQQQLAPKANEIDKLNNFDGIREFWKKLGNLGLLGITADPEYGGTGGKYSDHCIIMEELSRNGTHEQKSKYLPKVVMWSL</sequence>
<name>A0A5E4PWN8_9NEOP</name>
<gene>
    <name evidence="2" type="ORF">LSINAPIS_LOCUS2491</name>
</gene>
<dbReference type="PANTHER" id="PTHR43884:SF12">
    <property type="entry name" value="ISOVALERYL-COA DEHYDROGENASE, MITOCHONDRIAL-RELATED"/>
    <property type="match status" value="1"/>
</dbReference>
<organism evidence="2 3">
    <name type="scientific">Leptidea sinapis</name>
    <dbReference type="NCBI Taxonomy" id="189913"/>
    <lineage>
        <taxon>Eukaryota</taxon>
        <taxon>Metazoa</taxon>
        <taxon>Ecdysozoa</taxon>
        <taxon>Arthropoda</taxon>
        <taxon>Hexapoda</taxon>
        <taxon>Insecta</taxon>
        <taxon>Pterygota</taxon>
        <taxon>Neoptera</taxon>
        <taxon>Endopterygota</taxon>
        <taxon>Lepidoptera</taxon>
        <taxon>Glossata</taxon>
        <taxon>Ditrysia</taxon>
        <taxon>Papilionoidea</taxon>
        <taxon>Pieridae</taxon>
        <taxon>Dismorphiinae</taxon>
        <taxon>Leptidea</taxon>
    </lineage>
</organism>
<protein>
    <recommendedName>
        <fullName evidence="1">Acyl-CoA dehydrogenase/oxidase N-terminal domain-containing protein</fullName>
    </recommendedName>
</protein>
<dbReference type="GO" id="GO:0008470">
    <property type="term" value="F:3-methylbutanoyl-CoA dehydrogenase activity"/>
    <property type="evidence" value="ECO:0007669"/>
    <property type="project" value="TreeGrafter"/>
</dbReference>
<evidence type="ECO:0000259" key="1">
    <source>
        <dbReference type="Pfam" id="PF02771"/>
    </source>
</evidence>
<accession>A0A5E4PWN8</accession>
<keyword evidence="3" id="KW-1185">Reference proteome</keyword>
<dbReference type="GO" id="GO:0050660">
    <property type="term" value="F:flavin adenine dinucleotide binding"/>
    <property type="evidence" value="ECO:0007669"/>
    <property type="project" value="InterPro"/>
</dbReference>
<reference evidence="2 3" key="1">
    <citation type="submission" date="2017-07" db="EMBL/GenBank/DDBJ databases">
        <authorList>
            <person name="Talla V."/>
            <person name="Backstrom N."/>
        </authorList>
    </citation>
    <scope>NUCLEOTIDE SEQUENCE [LARGE SCALE GENOMIC DNA]</scope>
</reference>
<dbReference type="AlphaFoldDB" id="A0A5E4PWN8"/>
<dbReference type="PANTHER" id="PTHR43884">
    <property type="entry name" value="ACYL-COA DEHYDROGENASE"/>
    <property type="match status" value="1"/>
</dbReference>
<feature type="domain" description="Acyl-CoA dehydrogenase/oxidase N-terminal" evidence="1">
    <location>
        <begin position="39"/>
        <end position="98"/>
    </location>
</feature>
<dbReference type="SUPFAM" id="SSF56645">
    <property type="entry name" value="Acyl-CoA dehydrogenase NM domain-like"/>
    <property type="match status" value="1"/>
</dbReference>
<evidence type="ECO:0000313" key="3">
    <source>
        <dbReference type="Proteomes" id="UP000324832"/>
    </source>
</evidence>
<dbReference type="Pfam" id="PF02771">
    <property type="entry name" value="Acyl-CoA_dh_N"/>
    <property type="match status" value="1"/>
</dbReference>
<proteinExistence type="predicted"/>
<dbReference type="EMBL" id="FZQP02000515">
    <property type="protein sequence ID" value="VVC89349.1"/>
    <property type="molecule type" value="Genomic_DNA"/>
</dbReference>
<dbReference type="Proteomes" id="UP000324832">
    <property type="component" value="Unassembled WGS sequence"/>
</dbReference>
<dbReference type="GO" id="GO:0005739">
    <property type="term" value="C:mitochondrion"/>
    <property type="evidence" value="ECO:0007669"/>
    <property type="project" value="TreeGrafter"/>
</dbReference>
<dbReference type="InterPro" id="IPR009100">
    <property type="entry name" value="AcylCoA_DH/oxidase_NM_dom_sf"/>
</dbReference>
<evidence type="ECO:0000313" key="2">
    <source>
        <dbReference type="EMBL" id="VVC89349.1"/>
    </source>
</evidence>
<dbReference type="InterPro" id="IPR013786">
    <property type="entry name" value="AcylCoA_DH/ox_N"/>
</dbReference>
<dbReference type="GO" id="GO:0006552">
    <property type="term" value="P:L-leucine catabolic process"/>
    <property type="evidence" value="ECO:0007669"/>
    <property type="project" value="TreeGrafter"/>
</dbReference>